<evidence type="ECO:0000313" key="1">
    <source>
        <dbReference type="EMBL" id="GFY49965.1"/>
    </source>
</evidence>
<dbReference type="AlphaFoldDB" id="A0A8X7BZT0"/>
<name>A0A8X7BZT0_9ARAC</name>
<reference evidence="1" key="1">
    <citation type="submission" date="2020-08" db="EMBL/GenBank/DDBJ databases">
        <title>Multicomponent nature underlies the extraordinary mechanical properties of spider dragline silk.</title>
        <authorList>
            <person name="Kono N."/>
            <person name="Nakamura H."/>
            <person name="Mori M."/>
            <person name="Yoshida Y."/>
            <person name="Ohtoshi R."/>
            <person name="Malay A.D."/>
            <person name="Moran D.A.P."/>
            <person name="Tomita M."/>
            <person name="Numata K."/>
            <person name="Arakawa K."/>
        </authorList>
    </citation>
    <scope>NUCLEOTIDE SEQUENCE</scope>
</reference>
<dbReference type="Proteomes" id="UP000886998">
    <property type="component" value="Unassembled WGS sequence"/>
</dbReference>
<gene>
    <name evidence="1" type="ORF">TNIN_30681</name>
</gene>
<organism evidence="1 2">
    <name type="scientific">Trichonephila inaurata madagascariensis</name>
    <dbReference type="NCBI Taxonomy" id="2747483"/>
    <lineage>
        <taxon>Eukaryota</taxon>
        <taxon>Metazoa</taxon>
        <taxon>Ecdysozoa</taxon>
        <taxon>Arthropoda</taxon>
        <taxon>Chelicerata</taxon>
        <taxon>Arachnida</taxon>
        <taxon>Araneae</taxon>
        <taxon>Araneomorphae</taxon>
        <taxon>Entelegynae</taxon>
        <taxon>Araneoidea</taxon>
        <taxon>Nephilidae</taxon>
        <taxon>Trichonephila</taxon>
        <taxon>Trichonephila inaurata</taxon>
    </lineage>
</organism>
<protein>
    <submittedName>
        <fullName evidence="1">Uncharacterized protein</fullName>
    </submittedName>
</protein>
<dbReference type="EMBL" id="BMAV01007235">
    <property type="protein sequence ID" value="GFY49965.1"/>
    <property type="molecule type" value="Genomic_DNA"/>
</dbReference>
<accession>A0A8X7BZT0</accession>
<keyword evidence="2" id="KW-1185">Reference proteome</keyword>
<comment type="caution">
    <text evidence="1">The sequence shown here is derived from an EMBL/GenBank/DDBJ whole genome shotgun (WGS) entry which is preliminary data.</text>
</comment>
<evidence type="ECO:0000313" key="2">
    <source>
        <dbReference type="Proteomes" id="UP000886998"/>
    </source>
</evidence>
<sequence length="88" mass="10104">MILPDNPRISPDEAFFKHLNHFGVGHLLVECFYSLHTTQFAEEAKLRSTIAGTRQYVVHNYLGSLLSFQRNTQCSKFSLVYSIVLQEV</sequence>
<proteinExistence type="predicted"/>